<dbReference type="InterPro" id="IPR036748">
    <property type="entry name" value="MTH938-like_sf"/>
</dbReference>
<organism evidence="6 7">
    <name type="scientific">Candida maltosa (strain Xu316)</name>
    <name type="common">Yeast</name>
    <dbReference type="NCBI Taxonomy" id="1245528"/>
    <lineage>
        <taxon>Eukaryota</taxon>
        <taxon>Fungi</taxon>
        <taxon>Dikarya</taxon>
        <taxon>Ascomycota</taxon>
        <taxon>Saccharomycotina</taxon>
        <taxon>Pichiomycetes</taxon>
        <taxon>Debaryomycetaceae</taxon>
        <taxon>Candida/Lodderomyces clade</taxon>
        <taxon>Candida</taxon>
    </lineage>
</organism>
<evidence type="ECO:0000256" key="3">
    <source>
        <dbReference type="ARBA" id="ARBA00023128"/>
    </source>
</evidence>
<protein>
    <recommendedName>
        <fullName evidence="2">NADH dehydrogenase [ubiquinone] 1 alpha subcomplex assembly factor 3</fullName>
    </recommendedName>
</protein>
<evidence type="ECO:0000256" key="5">
    <source>
        <dbReference type="SAM" id="MobiDB-lite"/>
    </source>
</evidence>
<gene>
    <name evidence="6" type="ORF">G210_2188</name>
</gene>
<comment type="caution">
    <text evidence="6">The sequence shown here is derived from an EMBL/GenBank/DDBJ whole genome shotgun (WGS) entry which is preliminary data.</text>
</comment>
<dbReference type="GO" id="GO:0005743">
    <property type="term" value="C:mitochondrial inner membrane"/>
    <property type="evidence" value="ECO:0007669"/>
    <property type="project" value="TreeGrafter"/>
</dbReference>
<feature type="region of interest" description="Disordered" evidence="5">
    <location>
        <begin position="13"/>
        <end position="48"/>
    </location>
</feature>
<dbReference type="EMBL" id="AOGT01000180">
    <property type="protein sequence ID" value="EMG50570.1"/>
    <property type="molecule type" value="Genomic_DNA"/>
</dbReference>
<dbReference type="InterPro" id="IPR034095">
    <property type="entry name" value="NDUF3"/>
</dbReference>
<comment type="subcellular location">
    <subcellularLocation>
        <location evidence="1">Mitochondrion</location>
    </subcellularLocation>
</comment>
<name>M3K5P3_CANMX</name>
<dbReference type="PANTHER" id="PTHR21192:SF2">
    <property type="entry name" value="NADH DEHYDROGENASE [UBIQUINONE] 1 ALPHA SUBCOMPLEX ASSEMBLY FACTOR 3"/>
    <property type="match status" value="1"/>
</dbReference>
<accession>M3K5P3</accession>
<sequence length="206" mass="23227">MYRLPKRHIHTRSPLMNLFGGGGRPTSMRPHPEHILRPPQNKSQAPANPADILKKNDILMYSTKPMNYIESVKENGFHLSNNFLITSPRKNDNNAIVGLLLLHSETFEVDLKTSKDDSTLVIENDWYVKLGDDVLNVFKLVHPKPEILVIGLGKKSRMLSIENRDFFSKLGIQLEISDSNNAAQIFDLLATERPNVIGALLLPPNL</sequence>
<dbReference type="PANTHER" id="PTHR21192">
    <property type="entry name" value="NUCLEAR PROTEIN E3-3"/>
    <property type="match status" value="1"/>
</dbReference>
<proteinExistence type="inferred from homology"/>
<dbReference type="InterPro" id="IPR007523">
    <property type="entry name" value="NDUFAF3/AAMDC"/>
</dbReference>
<reference evidence="6 7" key="1">
    <citation type="submission" date="2013-02" db="EMBL/GenBank/DDBJ databases">
        <title>Genome sequence of Candida maltosa Xu316, a potential industrial strain for xylitol and ethanol production.</title>
        <authorList>
            <person name="Yu J."/>
            <person name="Wang Q."/>
            <person name="Geng X."/>
            <person name="Bao W."/>
            <person name="He P."/>
            <person name="Cai J."/>
        </authorList>
    </citation>
    <scope>NUCLEOTIDE SEQUENCE [LARGE SCALE GENOMIC DNA]</scope>
    <source>
        <strain evidence="7">Xu316</strain>
    </source>
</reference>
<dbReference type="Gene3D" id="3.40.1230.10">
    <property type="entry name" value="MTH938-like"/>
    <property type="match status" value="1"/>
</dbReference>
<dbReference type="Proteomes" id="UP000011777">
    <property type="component" value="Unassembled WGS sequence"/>
</dbReference>
<evidence type="ECO:0000313" key="6">
    <source>
        <dbReference type="EMBL" id="EMG50570.1"/>
    </source>
</evidence>
<dbReference type="Pfam" id="PF04430">
    <property type="entry name" value="DUF498"/>
    <property type="match status" value="1"/>
</dbReference>
<dbReference type="GO" id="GO:0032981">
    <property type="term" value="P:mitochondrial respiratory chain complex I assembly"/>
    <property type="evidence" value="ECO:0007669"/>
    <property type="project" value="InterPro"/>
</dbReference>
<keyword evidence="7" id="KW-1185">Reference proteome</keyword>
<dbReference type="OrthoDB" id="20681at2759"/>
<evidence type="ECO:0000313" key="7">
    <source>
        <dbReference type="Proteomes" id="UP000011777"/>
    </source>
</evidence>
<evidence type="ECO:0000256" key="2">
    <source>
        <dbReference type="ARBA" id="ARBA00021776"/>
    </source>
</evidence>
<dbReference type="eggNOG" id="ENOG502S704">
    <property type="taxonomic scope" value="Eukaryota"/>
</dbReference>
<dbReference type="CDD" id="cd05125">
    <property type="entry name" value="Mth938_2P1-like"/>
    <property type="match status" value="1"/>
</dbReference>
<comment type="similarity">
    <text evidence="4">Belongs to the NDUFAF3 family.</text>
</comment>
<evidence type="ECO:0000256" key="4">
    <source>
        <dbReference type="ARBA" id="ARBA00049984"/>
    </source>
</evidence>
<dbReference type="OMA" id="INIIDDW"/>
<dbReference type="STRING" id="1245528.M3K5P3"/>
<evidence type="ECO:0000256" key="1">
    <source>
        <dbReference type="ARBA" id="ARBA00004173"/>
    </source>
</evidence>
<dbReference type="HOGENOM" id="CLU_074390_1_1_1"/>
<dbReference type="AlphaFoldDB" id="M3K5P3"/>
<dbReference type="SUPFAM" id="SSF64076">
    <property type="entry name" value="MTH938-like"/>
    <property type="match status" value="1"/>
</dbReference>
<keyword evidence="3" id="KW-0496">Mitochondrion</keyword>